<dbReference type="NCBIfam" id="NF046044">
    <property type="entry name" value="PnpS"/>
    <property type="match status" value="1"/>
</dbReference>
<dbReference type="FunFam" id="1.10.287.130:FF:000001">
    <property type="entry name" value="Two-component sensor histidine kinase"/>
    <property type="match status" value="1"/>
</dbReference>
<reference evidence="20 21" key="1">
    <citation type="submission" date="2019-03" db="EMBL/GenBank/DDBJ databases">
        <title>Genomic Encyclopedia of Type Strains, Phase IV (KMG-IV): sequencing the most valuable type-strain genomes for metagenomic binning, comparative biology and taxonomic classification.</title>
        <authorList>
            <person name="Goeker M."/>
        </authorList>
    </citation>
    <scope>NUCLEOTIDE SEQUENCE [LARGE SCALE GENOMIC DNA]</scope>
    <source>
        <strain evidence="20 21">LX-B</strain>
    </source>
</reference>
<evidence type="ECO:0000259" key="17">
    <source>
        <dbReference type="PROSITE" id="PS50112"/>
    </source>
</evidence>
<dbReference type="NCBIfam" id="TIGR00229">
    <property type="entry name" value="sensory_box"/>
    <property type="match status" value="1"/>
</dbReference>
<dbReference type="GO" id="GO:0005524">
    <property type="term" value="F:ATP binding"/>
    <property type="evidence" value="ECO:0007669"/>
    <property type="project" value="UniProtKB-KW"/>
</dbReference>
<sequence>MKFRTRLFLFYILGVGLIIMILASYILNFEEARVRQSLDDNRLVQARLIADRFHSVIQLQNREQVQRLVRRIAGDAQGRITVVAPSGIVLGDSAEEPARMANHQDRPEIRAALSGKPNSVTRYSETVHQALIYTAVPIRIGGRVAGVVRVAQRLSEFEQMLSRLRWLIAGAIAGTALLALLIGFLLMHQISLPIMELQRLAIGISQGDLTGRVRRFGRDELADLGLAFNSMAQQLSDSFSTIREEKRKLEVILENLADGILVIDHGLRIVLANPAAHDMLQISGKNAAGRPVMEVVLNHHLLDLIQDVNRYKEPQESELTLYHPRNRVIQALLAPLKDETGRVVGTIAVLHDLTQIRRLERVRQDFVANVSHELRTPITSVKAMAETLLNGAWKDNAILLRYLRAIDQESDRLSNLINDLLALAKLDSKVEVQREPFDIGELFYEMKERFEPVSGETPYFELNPPAPELPLVFGNRNQIKQVLINLLDNAFKYTPAGGQVRLSAWPEGEMLRVAVADTGVGIPRQDLDRIFERFYRVDKARSREIGGTGLGLSIVKHIVEAHGGKVAVESDINQGSVFSFTIPISKEAAGNPG</sequence>
<comment type="caution">
    <text evidence="20">The sequence shown here is derived from an EMBL/GenBank/DDBJ whole genome shotgun (WGS) entry which is preliminary data.</text>
</comment>
<evidence type="ECO:0000256" key="8">
    <source>
        <dbReference type="ARBA" id="ARBA00022692"/>
    </source>
</evidence>
<keyword evidence="6" id="KW-0597">Phosphoprotein</keyword>
<dbReference type="Gene3D" id="3.30.450.20">
    <property type="entry name" value="PAS domain"/>
    <property type="match status" value="2"/>
</dbReference>
<evidence type="ECO:0000256" key="9">
    <source>
        <dbReference type="ARBA" id="ARBA00022741"/>
    </source>
</evidence>
<dbReference type="Gene3D" id="3.30.565.10">
    <property type="entry name" value="Histidine kinase-like ATPase, C-terminal domain"/>
    <property type="match status" value="1"/>
</dbReference>
<dbReference type="PRINTS" id="PR00344">
    <property type="entry name" value="BCTRLSENSOR"/>
</dbReference>
<keyword evidence="5" id="KW-1003">Cell membrane</keyword>
<evidence type="ECO:0000256" key="14">
    <source>
        <dbReference type="ARBA" id="ARBA00023136"/>
    </source>
</evidence>
<dbReference type="RefSeq" id="WP_165907926.1">
    <property type="nucleotide sequence ID" value="NZ_SLUN01000010.1"/>
</dbReference>
<evidence type="ECO:0000256" key="1">
    <source>
        <dbReference type="ARBA" id="ARBA00000085"/>
    </source>
</evidence>
<dbReference type="CDD" id="cd00082">
    <property type="entry name" value="HisKA"/>
    <property type="match status" value="1"/>
</dbReference>
<dbReference type="AlphaFoldDB" id="A0A4R1RUF1"/>
<evidence type="ECO:0000256" key="13">
    <source>
        <dbReference type="ARBA" id="ARBA00023012"/>
    </source>
</evidence>
<dbReference type="GO" id="GO:0000156">
    <property type="term" value="F:phosphorelay response regulator activity"/>
    <property type="evidence" value="ECO:0007669"/>
    <property type="project" value="TreeGrafter"/>
</dbReference>
<keyword evidence="9" id="KW-0547">Nucleotide-binding</keyword>
<dbReference type="SUPFAM" id="SSF55874">
    <property type="entry name" value="ATPase domain of HSP90 chaperone/DNA topoisomerase II/histidine kinase"/>
    <property type="match status" value="1"/>
</dbReference>
<dbReference type="InterPro" id="IPR000700">
    <property type="entry name" value="PAS-assoc_C"/>
</dbReference>
<dbReference type="InterPro" id="IPR003594">
    <property type="entry name" value="HATPase_dom"/>
</dbReference>
<dbReference type="Gene3D" id="6.10.340.10">
    <property type="match status" value="1"/>
</dbReference>
<evidence type="ECO:0000256" key="10">
    <source>
        <dbReference type="ARBA" id="ARBA00022777"/>
    </source>
</evidence>
<comment type="catalytic activity">
    <reaction evidence="1">
        <text>ATP + protein L-histidine = ADP + protein N-phospho-L-histidine.</text>
        <dbReference type="EC" id="2.7.13.3"/>
    </reaction>
</comment>
<dbReference type="SMART" id="SM00091">
    <property type="entry name" value="PAS"/>
    <property type="match status" value="1"/>
</dbReference>
<dbReference type="SUPFAM" id="SSF55785">
    <property type="entry name" value="PYP-like sensor domain (PAS domain)"/>
    <property type="match status" value="1"/>
</dbReference>
<evidence type="ECO:0000313" key="21">
    <source>
        <dbReference type="Proteomes" id="UP000295008"/>
    </source>
</evidence>
<keyword evidence="11" id="KW-0067">ATP-binding</keyword>
<dbReference type="CDD" id="cd00130">
    <property type="entry name" value="PAS"/>
    <property type="match status" value="1"/>
</dbReference>
<evidence type="ECO:0000256" key="7">
    <source>
        <dbReference type="ARBA" id="ARBA00022679"/>
    </source>
</evidence>
<dbReference type="EC" id="2.7.13.3" evidence="4"/>
<dbReference type="SMART" id="SM00388">
    <property type="entry name" value="HisKA"/>
    <property type="match status" value="1"/>
</dbReference>
<evidence type="ECO:0000256" key="4">
    <source>
        <dbReference type="ARBA" id="ARBA00012438"/>
    </source>
</evidence>
<keyword evidence="7" id="KW-0808">Transferase</keyword>
<dbReference type="Pfam" id="PF00512">
    <property type="entry name" value="HisKA"/>
    <property type="match status" value="1"/>
</dbReference>
<gene>
    <name evidence="20" type="ORF">EDC14_101085</name>
</gene>
<evidence type="ECO:0000256" key="2">
    <source>
        <dbReference type="ARBA" id="ARBA00004314"/>
    </source>
</evidence>
<keyword evidence="13" id="KW-0902">Two-component regulatory system</keyword>
<keyword evidence="12 15" id="KW-1133">Transmembrane helix</keyword>
<dbReference type="FunFam" id="3.30.565.10:FF:000023">
    <property type="entry name" value="PAS domain-containing sensor histidine kinase"/>
    <property type="match status" value="1"/>
</dbReference>
<dbReference type="Pfam" id="PF08448">
    <property type="entry name" value="PAS_4"/>
    <property type="match status" value="1"/>
</dbReference>
<comment type="subcellular location">
    <subcellularLocation>
        <location evidence="3">Cell membrane</location>
        <topology evidence="3">Multi-pass membrane protein</topology>
    </subcellularLocation>
    <subcellularLocation>
        <location evidence="2">Membrane raft</location>
        <topology evidence="2">Multi-pass membrane protein</topology>
    </subcellularLocation>
</comment>
<dbReference type="InterPro" id="IPR050351">
    <property type="entry name" value="BphY/WalK/GraS-like"/>
</dbReference>
<feature type="domain" description="PAC" evidence="18">
    <location>
        <begin position="315"/>
        <end position="365"/>
    </location>
</feature>
<dbReference type="PROSITE" id="PS50885">
    <property type="entry name" value="HAMP"/>
    <property type="match status" value="1"/>
</dbReference>
<dbReference type="Pfam" id="PF00672">
    <property type="entry name" value="HAMP"/>
    <property type="match status" value="1"/>
</dbReference>
<dbReference type="SUPFAM" id="SSF158472">
    <property type="entry name" value="HAMP domain-like"/>
    <property type="match status" value="1"/>
</dbReference>
<dbReference type="GO" id="GO:0007234">
    <property type="term" value="P:osmosensory signaling via phosphorelay pathway"/>
    <property type="evidence" value="ECO:0007669"/>
    <property type="project" value="TreeGrafter"/>
</dbReference>
<keyword evidence="21" id="KW-1185">Reference proteome</keyword>
<dbReference type="EMBL" id="SLUN01000010">
    <property type="protein sequence ID" value="TCL70096.1"/>
    <property type="molecule type" value="Genomic_DNA"/>
</dbReference>
<protein>
    <recommendedName>
        <fullName evidence="4">histidine kinase</fullName>
        <ecNumber evidence="4">2.7.13.3</ecNumber>
    </recommendedName>
</protein>
<dbReference type="InterPro" id="IPR036097">
    <property type="entry name" value="HisK_dim/P_sf"/>
</dbReference>
<dbReference type="PROSITE" id="PS50112">
    <property type="entry name" value="PAS"/>
    <property type="match status" value="1"/>
</dbReference>
<dbReference type="InterPro" id="IPR003661">
    <property type="entry name" value="HisK_dim/P_dom"/>
</dbReference>
<evidence type="ECO:0000256" key="15">
    <source>
        <dbReference type="SAM" id="Phobius"/>
    </source>
</evidence>
<evidence type="ECO:0000259" key="16">
    <source>
        <dbReference type="PROSITE" id="PS50109"/>
    </source>
</evidence>
<dbReference type="CDD" id="cd06225">
    <property type="entry name" value="HAMP"/>
    <property type="match status" value="1"/>
</dbReference>
<organism evidence="20 21">
    <name type="scientific">Hydrogenispora ethanolica</name>
    <dbReference type="NCBI Taxonomy" id="1082276"/>
    <lineage>
        <taxon>Bacteria</taxon>
        <taxon>Bacillati</taxon>
        <taxon>Bacillota</taxon>
        <taxon>Hydrogenispora</taxon>
    </lineage>
</organism>
<feature type="transmembrane region" description="Helical" evidence="15">
    <location>
        <begin position="166"/>
        <end position="187"/>
    </location>
</feature>
<dbReference type="SMART" id="SM00387">
    <property type="entry name" value="HATPase_c"/>
    <property type="match status" value="1"/>
</dbReference>
<dbReference type="Gene3D" id="1.10.287.130">
    <property type="match status" value="1"/>
</dbReference>
<dbReference type="InterPro" id="IPR000014">
    <property type="entry name" value="PAS"/>
</dbReference>
<dbReference type="GO" id="GO:0005886">
    <property type="term" value="C:plasma membrane"/>
    <property type="evidence" value="ECO:0007669"/>
    <property type="project" value="UniProtKB-SubCell"/>
</dbReference>
<dbReference type="SUPFAM" id="SSF103190">
    <property type="entry name" value="Sensory domain-like"/>
    <property type="match status" value="1"/>
</dbReference>
<dbReference type="CDD" id="cd00075">
    <property type="entry name" value="HATPase"/>
    <property type="match status" value="1"/>
</dbReference>
<dbReference type="PROSITE" id="PS50109">
    <property type="entry name" value="HIS_KIN"/>
    <property type="match status" value="1"/>
</dbReference>
<evidence type="ECO:0000256" key="11">
    <source>
        <dbReference type="ARBA" id="ARBA00022840"/>
    </source>
</evidence>
<evidence type="ECO:0000259" key="18">
    <source>
        <dbReference type="PROSITE" id="PS50113"/>
    </source>
</evidence>
<dbReference type="InterPro" id="IPR004358">
    <property type="entry name" value="Sig_transdc_His_kin-like_C"/>
</dbReference>
<feature type="domain" description="HAMP" evidence="19">
    <location>
        <begin position="188"/>
        <end position="240"/>
    </location>
</feature>
<dbReference type="Proteomes" id="UP000295008">
    <property type="component" value="Unassembled WGS sequence"/>
</dbReference>
<dbReference type="InterPro" id="IPR029151">
    <property type="entry name" value="Sensor-like_sf"/>
</dbReference>
<dbReference type="InterPro" id="IPR036890">
    <property type="entry name" value="HATPase_C_sf"/>
</dbReference>
<evidence type="ECO:0000259" key="19">
    <source>
        <dbReference type="PROSITE" id="PS50885"/>
    </source>
</evidence>
<dbReference type="InterPro" id="IPR005467">
    <property type="entry name" value="His_kinase_dom"/>
</dbReference>
<feature type="domain" description="Histidine kinase" evidence="16">
    <location>
        <begin position="369"/>
        <end position="586"/>
    </location>
</feature>
<evidence type="ECO:0000256" key="5">
    <source>
        <dbReference type="ARBA" id="ARBA00022475"/>
    </source>
</evidence>
<dbReference type="GO" id="GO:0030295">
    <property type="term" value="F:protein kinase activator activity"/>
    <property type="evidence" value="ECO:0007669"/>
    <property type="project" value="TreeGrafter"/>
</dbReference>
<name>A0A4R1RUF1_HYDET</name>
<evidence type="ECO:0000256" key="6">
    <source>
        <dbReference type="ARBA" id="ARBA00022553"/>
    </source>
</evidence>
<dbReference type="Pfam" id="PF02518">
    <property type="entry name" value="HATPase_c"/>
    <property type="match status" value="1"/>
</dbReference>
<dbReference type="GO" id="GO:0045121">
    <property type="term" value="C:membrane raft"/>
    <property type="evidence" value="ECO:0007669"/>
    <property type="project" value="UniProtKB-SubCell"/>
</dbReference>
<evidence type="ECO:0000256" key="3">
    <source>
        <dbReference type="ARBA" id="ARBA00004651"/>
    </source>
</evidence>
<evidence type="ECO:0000313" key="20">
    <source>
        <dbReference type="EMBL" id="TCL70096.1"/>
    </source>
</evidence>
<proteinExistence type="predicted"/>
<evidence type="ECO:0000256" key="12">
    <source>
        <dbReference type="ARBA" id="ARBA00022989"/>
    </source>
</evidence>
<dbReference type="PANTHER" id="PTHR42878:SF7">
    <property type="entry name" value="SENSOR HISTIDINE KINASE GLRK"/>
    <property type="match status" value="1"/>
</dbReference>
<keyword evidence="10 20" id="KW-0418">Kinase</keyword>
<dbReference type="InterPro" id="IPR035965">
    <property type="entry name" value="PAS-like_dom_sf"/>
</dbReference>
<dbReference type="InterPro" id="IPR003660">
    <property type="entry name" value="HAMP_dom"/>
</dbReference>
<dbReference type="SMART" id="SM00304">
    <property type="entry name" value="HAMP"/>
    <property type="match status" value="1"/>
</dbReference>
<dbReference type="PANTHER" id="PTHR42878">
    <property type="entry name" value="TWO-COMPONENT HISTIDINE KINASE"/>
    <property type="match status" value="1"/>
</dbReference>
<keyword evidence="8 15" id="KW-0812">Transmembrane</keyword>
<dbReference type="SUPFAM" id="SSF47384">
    <property type="entry name" value="Homodimeric domain of signal transducing histidine kinase"/>
    <property type="match status" value="1"/>
</dbReference>
<dbReference type="PROSITE" id="PS50113">
    <property type="entry name" value="PAC"/>
    <property type="match status" value="1"/>
</dbReference>
<keyword evidence="14 15" id="KW-0472">Membrane</keyword>
<dbReference type="InterPro" id="IPR013656">
    <property type="entry name" value="PAS_4"/>
</dbReference>
<dbReference type="GO" id="GO:0000155">
    <property type="term" value="F:phosphorelay sensor kinase activity"/>
    <property type="evidence" value="ECO:0007669"/>
    <property type="project" value="InterPro"/>
</dbReference>
<accession>A0A4R1RUF1</accession>
<feature type="transmembrane region" description="Helical" evidence="15">
    <location>
        <begin position="6"/>
        <end position="27"/>
    </location>
</feature>
<feature type="domain" description="PAS" evidence="17">
    <location>
        <begin position="245"/>
        <end position="296"/>
    </location>
</feature>